<keyword evidence="1" id="KW-0812">Transmembrane</keyword>
<accession>A0A2I0VSJ4</accession>
<keyword evidence="3" id="KW-1185">Reference proteome</keyword>
<dbReference type="Proteomes" id="UP000233837">
    <property type="component" value="Unassembled WGS sequence"/>
</dbReference>
<dbReference type="AlphaFoldDB" id="A0A2I0VSJ4"/>
<reference evidence="2 3" key="1">
    <citation type="journal article" date="2016" name="Sci. Rep.">
        <title>The Dendrobium catenatum Lindl. genome sequence provides insights into polysaccharide synthase, floral development and adaptive evolution.</title>
        <authorList>
            <person name="Zhang G.Q."/>
            <person name="Xu Q."/>
            <person name="Bian C."/>
            <person name="Tsai W.C."/>
            <person name="Yeh C.M."/>
            <person name="Liu K.W."/>
            <person name="Yoshida K."/>
            <person name="Zhang L.S."/>
            <person name="Chang S.B."/>
            <person name="Chen F."/>
            <person name="Shi Y."/>
            <person name="Su Y.Y."/>
            <person name="Zhang Y.Q."/>
            <person name="Chen L.J."/>
            <person name="Yin Y."/>
            <person name="Lin M."/>
            <person name="Huang H."/>
            <person name="Deng H."/>
            <person name="Wang Z.W."/>
            <person name="Zhu S.L."/>
            <person name="Zhao X."/>
            <person name="Deng C."/>
            <person name="Niu S.C."/>
            <person name="Huang J."/>
            <person name="Wang M."/>
            <person name="Liu G.H."/>
            <person name="Yang H.J."/>
            <person name="Xiao X.J."/>
            <person name="Hsiao Y.Y."/>
            <person name="Wu W.L."/>
            <person name="Chen Y.Y."/>
            <person name="Mitsuda N."/>
            <person name="Ohme-Takagi M."/>
            <person name="Luo Y.B."/>
            <person name="Van de Peer Y."/>
            <person name="Liu Z.J."/>
        </authorList>
    </citation>
    <scope>NUCLEOTIDE SEQUENCE [LARGE SCALE GENOMIC DNA]</scope>
    <source>
        <tissue evidence="2">The whole plant</tissue>
    </source>
</reference>
<evidence type="ECO:0000313" key="2">
    <source>
        <dbReference type="EMBL" id="PKU66379.1"/>
    </source>
</evidence>
<gene>
    <name evidence="2" type="ORF">MA16_Dca009621</name>
</gene>
<keyword evidence="1" id="KW-1133">Transmembrane helix</keyword>
<sequence length="66" mass="7896">MNLPLRVDVISVSHKSSPHQTFFLLNSVTAQIHVLFIKILIKIMAFQKQRKRKPKLKMREKKFFFL</sequence>
<proteinExistence type="predicted"/>
<evidence type="ECO:0000313" key="3">
    <source>
        <dbReference type="Proteomes" id="UP000233837"/>
    </source>
</evidence>
<keyword evidence="1" id="KW-0472">Membrane</keyword>
<protein>
    <submittedName>
        <fullName evidence="2">Uncharacterized protein</fullName>
    </submittedName>
</protein>
<evidence type="ECO:0000256" key="1">
    <source>
        <dbReference type="SAM" id="Phobius"/>
    </source>
</evidence>
<organism evidence="2 3">
    <name type="scientific">Dendrobium catenatum</name>
    <dbReference type="NCBI Taxonomy" id="906689"/>
    <lineage>
        <taxon>Eukaryota</taxon>
        <taxon>Viridiplantae</taxon>
        <taxon>Streptophyta</taxon>
        <taxon>Embryophyta</taxon>
        <taxon>Tracheophyta</taxon>
        <taxon>Spermatophyta</taxon>
        <taxon>Magnoliopsida</taxon>
        <taxon>Liliopsida</taxon>
        <taxon>Asparagales</taxon>
        <taxon>Orchidaceae</taxon>
        <taxon>Epidendroideae</taxon>
        <taxon>Malaxideae</taxon>
        <taxon>Dendrobiinae</taxon>
        <taxon>Dendrobium</taxon>
    </lineage>
</organism>
<dbReference type="EMBL" id="KZ503270">
    <property type="protein sequence ID" value="PKU66379.1"/>
    <property type="molecule type" value="Genomic_DNA"/>
</dbReference>
<name>A0A2I0VSJ4_9ASPA</name>
<reference evidence="2 3" key="2">
    <citation type="journal article" date="2017" name="Nature">
        <title>The Apostasia genome and the evolution of orchids.</title>
        <authorList>
            <person name="Zhang G.Q."/>
            <person name="Liu K.W."/>
            <person name="Li Z."/>
            <person name="Lohaus R."/>
            <person name="Hsiao Y.Y."/>
            <person name="Niu S.C."/>
            <person name="Wang J.Y."/>
            <person name="Lin Y.C."/>
            <person name="Xu Q."/>
            <person name="Chen L.J."/>
            <person name="Yoshida K."/>
            <person name="Fujiwara S."/>
            <person name="Wang Z.W."/>
            <person name="Zhang Y.Q."/>
            <person name="Mitsuda N."/>
            <person name="Wang M."/>
            <person name="Liu G.H."/>
            <person name="Pecoraro L."/>
            <person name="Huang H.X."/>
            <person name="Xiao X.J."/>
            <person name="Lin M."/>
            <person name="Wu X.Y."/>
            <person name="Wu W.L."/>
            <person name="Chen Y.Y."/>
            <person name="Chang S.B."/>
            <person name="Sakamoto S."/>
            <person name="Ohme-Takagi M."/>
            <person name="Yagi M."/>
            <person name="Zeng S.J."/>
            <person name="Shen C.Y."/>
            <person name="Yeh C.M."/>
            <person name="Luo Y.B."/>
            <person name="Tsai W.C."/>
            <person name="Van de Peer Y."/>
            <person name="Liu Z.J."/>
        </authorList>
    </citation>
    <scope>NUCLEOTIDE SEQUENCE [LARGE SCALE GENOMIC DNA]</scope>
    <source>
        <tissue evidence="2">The whole plant</tissue>
    </source>
</reference>
<feature type="transmembrane region" description="Helical" evidence="1">
    <location>
        <begin position="20"/>
        <end position="41"/>
    </location>
</feature>